<name>A0ABQ5Z3V2_9SPHN</name>
<evidence type="ECO:0000313" key="3">
    <source>
        <dbReference type="Proteomes" id="UP001156703"/>
    </source>
</evidence>
<organism evidence="2 3">
    <name type="scientific">Sphingomonas astaxanthinifaciens DSM 22298</name>
    <dbReference type="NCBI Taxonomy" id="1123267"/>
    <lineage>
        <taxon>Bacteria</taxon>
        <taxon>Pseudomonadati</taxon>
        <taxon>Pseudomonadota</taxon>
        <taxon>Alphaproteobacteria</taxon>
        <taxon>Sphingomonadales</taxon>
        <taxon>Sphingomonadaceae</taxon>
        <taxon>Sphingomonas</taxon>
    </lineage>
</organism>
<proteinExistence type="predicted"/>
<sequence>MQQSNLDKPVYAGGCLIFIGFLVGAIAGIAYGEPSIGTILGVVLGGAVALVLWLAARTRKND</sequence>
<dbReference type="Proteomes" id="UP001156703">
    <property type="component" value="Unassembled WGS sequence"/>
</dbReference>
<keyword evidence="1" id="KW-1133">Transmembrane helix</keyword>
<keyword evidence="1" id="KW-0472">Membrane</keyword>
<comment type="caution">
    <text evidence="2">The sequence shown here is derived from an EMBL/GenBank/DDBJ whole genome shotgun (WGS) entry which is preliminary data.</text>
</comment>
<gene>
    <name evidence="2" type="ORF">GCM10007925_00360</name>
</gene>
<evidence type="ECO:0000313" key="2">
    <source>
        <dbReference type="EMBL" id="GLR46325.1"/>
    </source>
</evidence>
<keyword evidence="1" id="KW-0812">Transmembrane</keyword>
<dbReference type="RefSeq" id="WP_029940597.1">
    <property type="nucleotide sequence ID" value="NZ_BSOO01000001.1"/>
</dbReference>
<feature type="transmembrane region" description="Helical" evidence="1">
    <location>
        <begin position="36"/>
        <end position="56"/>
    </location>
</feature>
<dbReference type="EMBL" id="BSOO01000001">
    <property type="protein sequence ID" value="GLR46325.1"/>
    <property type="molecule type" value="Genomic_DNA"/>
</dbReference>
<evidence type="ECO:0000256" key="1">
    <source>
        <dbReference type="SAM" id="Phobius"/>
    </source>
</evidence>
<reference evidence="3" key="1">
    <citation type="journal article" date="2019" name="Int. J. Syst. Evol. Microbiol.">
        <title>The Global Catalogue of Microorganisms (GCM) 10K type strain sequencing project: providing services to taxonomists for standard genome sequencing and annotation.</title>
        <authorList>
            <consortium name="The Broad Institute Genomics Platform"/>
            <consortium name="The Broad Institute Genome Sequencing Center for Infectious Disease"/>
            <person name="Wu L."/>
            <person name="Ma J."/>
        </authorList>
    </citation>
    <scope>NUCLEOTIDE SEQUENCE [LARGE SCALE GENOMIC DNA]</scope>
    <source>
        <strain evidence="3">NBRC 102146</strain>
    </source>
</reference>
<accession>A0ABQ5Z3V2</accession>
<keyword evidence="3" id="KW-1185">Reference proteome</keyword>
<feature type="transmembrane region" description="Helical" evidence="1">
    <location>
        <begin position="9"/>
        <end position="30"/>
    </location>
</feature>
<protein>
    <submittedName>
        <fullName evidence="2">Uncharacterized protein</fullName>
    </submittedName>
</protein>